<comment type="caution">
    <text evidence="1">The sequence shown here is derived from an EMBL/GenBank/DDBJ whole genome shotgun (WGS) entry which is preliminary data.</text>
</comment>
<evidence type="ECO:0000313" key="1">
    <source>
        <dbReference type="EMBL" id="KAA3486744.1"/>
    </source>
</evidence>
<name>A0A5B6X0D6_9ROSI</name>
<accession>A0A5B6X0D6</accession>
<dbReference type="Proteomes" id="UP000325315">
    <property type="component" value="Unassembled WGS sequence"/>
</dbReference>
<sequence length="116" mass="13559">MEINENFVDEQLFRLKTISKTPWYVDIANYLAQDVLMGYHTSPCRGHFESKRTTQKGKFREGMRCCKMGFWDYFPIPLKTNILLAKDYVSKWEEAIALPTNDMKAIVKLLGKNIFA</sequence>
<dbReference type="AlphaFoldDB" id="A0A5B6X0D6"/>
<gene>
    <name evidence="1" type="ORF">EPI10_030622</name>
</gene>
<dbReference type="OrthoDB" id="1001372at2759"/>
<reference evidence="2" key="1">
    <citation type="journal article" date="2019" name="Plant Biotechnol. J.">
        <title>Genome sequencing of the Australian wild diploid species Gossypium australe highlights disease resistance and delayed gland morphogenesis.</title>
        <authorList>
            <person name="Cai Y."/>
            <person name="Cai X."/>
            <person name="Wang Q."/>
            <person name="Wang P."/>
            <person name="Zhang Y."/>
            <person name="Cai C."/>
            <person name="Xu Y."/>
            <person name="Wang K."/>
            <person name="Zhou Z."/>
            <person name="Wang C."/>
            <person name="Geng S."/>
            <person name="Li B."/>
            <person name="Dong Q."/>
            <person name="Hou Y."/>
            <person name="Wang H."/>
            <person name="Ai P."/>
            <person name="Liu Z."/>
            <person name="Yi F."/>
            <person name="Sun M."/>
            <person name="An G."/>
            <person name="Cheng J."/>
            <person name="Zhang Y."/>
            <person name="Shi Q."/>
            <person name="Xie Y."/>
            <person name="Shi X."/>
            <person name="Chang Y."/>
            <person name="Huang F."/>
            <person name="Chen Y."/>
            <person name="Hong S."/>
            <person name="Mi L."/>
            <person name="Sun Q."/>
            <person name="Zhang L."/>
            <person name="Zhou B."/>
            <person name="Peng R."/>
            <person name="Zhang X."/>
            <person name="Liu F."/>
        </authorList>
    </citation>
    <scope>NUCLEOTIDE SEQUENCE [LARGE SCALE GENOMIC DNA]</scope>
    <source>
        <strain evidence="2">cv. PA1801</strain>
    </source>
</reference>
<organism evidence="1 2">
    <name type="scientific">Gossypium australe</name>
    <dbReference type="NCBI Taxonomy" id="47621"/>
    <lineage>
        <taxon>Eukaryota</taxon>
        <taxon>Viridiplantae</taxon>
        <taxon>Streptophyta</taxon>
        <taxon>Embryophyta</taxon>
        <taxon>Tracheophyta</taxon>
        <taxon>Spermatophyta</taxon>
        <taxon>Magnoliopsida</taxon>
        <taxon>eudicotyledons</taxon>
        <taxon>Gunneridae</taxon>
        <taxon>Pentapetalae</taxon>
        <taxon>rosids</taxon>
        <taxon>malvids</taxon>
        <taxon>Malvales</taxon>
        <taxon>Malvaceae</taxon>
        <taxon>Malvoideae</taxon>
        <taxon>Gossypium</taxon>
    </lineage>
</organism>
<protein>
    <submittedName>
        <fullName evidence="1">Protein NYNRIN-like</fullName>
    </submittedName>
</protein>
<proteinExistence type="predicted"/>
<evidence type="ECO:0000313" key="2">
    <source>
        <dbReference type="Proteomes" id="UP000325315"/>
    </source>
</evidence>
<keyword evidence="2" id="KW-1185">Reference proteome</keyword>
<dbReference type="EMBL" id="SMMG02000001">
    <property type="protein sequence ID" value="KAA3486744.1"/>
    <property type="molecule type" value="Genomic_DNA"/>
</dbReference>